<keyword evidence="1" id="KW-1185">Reference proteome</keyword>
<dbReference type="AlphaFoldDB" id="A0A914UI70"/>
<reference evidence="2" key="1">
    <citation type="submission" date="2022-11" db="UniProtKB">
        <authorList>
            <consortium name="WormBaseParasite"/>
        </authorList>
    </citation>
    <scope>IDENTIFICATION</scope>
</reference>
<name>A0A914UI70_9BILA</name>
<dbReference type="Proteomes" id="UP000887566">
    <property type="component" value="Unplaced"/>
</dbReference>
<organism evidence="1 2">
    <name type="scientific">Plectus sambesii</name>
    <dbReference type="NCBI Taxonomy" id="2011161"/>
    <lineage>
        <taxon>Eukaryota</taxon>
        <taxon>Metazoa</taxon>
        <taxon>Ecdysozoa</taxon>
        <taxon>Nematoda</taxon>
        <taxon>Chromadorea</taxon>
        <taxon>Plectida</taxon>
        <taxon>Plectina</taxon>
        <taxon>Plectoidea</taxon>
        <taxon>Plectidae</taxon>
        <taxon>Plectus</taxon>
    </lineage>
</organism>
<accession>A0A914UI70</accession>
<evidence type="ECO:0000313" key="1">
    <source>
        <dbReference type="Proteomes" id="UP000887566"/>
    </source>
</evidence>
<sequence length="131" mass="15261">MIIASSPFANMVIMTFYRLYSMLPFVTPILTLEQLCESEVQVTPPLYCKYVFMHKIIPYEAEIIHEEPYLVLFHHLVRDTDAKRVINLIEPYERMAGIGGLGQSPRMDNKVRNSTTGVLDVRNRFFFVFPE</sequence>
<proteinExistence type="predicted"/>
<protein>
    <submittedName>
        <fullName evidence="2">Uncharacterized protein</fullName>
    </submittedName>
</protein>
<evidence type="ECO:0000313" key="2">
    <source>
        <dbReference type="WBParaSite" id="PSAMB.scaffold1035size36881.g10530.t1"/>
    </source>
</evidence>
<dbReference type="WBParaSite" id="PSAMB.scaffold1035size36881.g10530.t1">
    <property type="protein sequence ID" value="PSAMB.scaffold1035size36881.g10530.t1"/>
    <property type="gene ID" value="PSAMB.scaffold1035size36881.g10530"/>
</dbReference>